<keyword evidence="3 10" id="KW-0716">Sensory transduction</keyword>
<evidence type="ECO:0000256" key="5">
    <source>
        <dbReference type="ARBA" id="ARBA00022725"/>
    </source>
</evidence>
<dbReference type="GO" id="GO:0005886">
    <property type="term" value="C:plasma membrane"/>
    <property type="evidence" value="ECO:0007669"/>
    <property type="project" value="UniProtKB-SubCell"/>
</dbReference>
<feature type="transmembrane region" description="Helical" evidence="10">
    <location>
        <begin position="213"/>
        <end position="233"/>
    </location>
</feature>
<evidence type="ECO:0000256" key="4">
    <source>
        <dbReference type="ARBA" id="ARBA00022692"/>
    </source>
</evidence>
<dbReference type="Pfam" id="PF02949">
    <property type="entry name" value="7tm_6"/>
    <property type="match status" value="1"/>
</dbReference>
<organism evidence="11">
    <name type="scientific">Cydia pomonella</name>
    <name type="common">Codling moth</name>
    <dbReference type="NCBI Taxonomy" id="82600"/>
    <lineage>
        <taxon>Eukaryota</taxon>
        <taxon>Metazoa</taxon>
        <taxon>Ecdysozoa</taxon>
        <taxon>Arthropoda</taxon>
        <taxon>Hexapoda</taxon>
        <taxon>Insecta</taxon>
        <taxon>Pterygota</taxon>
        <taxon>Neoptera</taxon>
        <taxon>Endopterygota</taxon>
        <taxon>Lepidoptera</taxon>
        <taxon>Glossata</taxon>
        <taxon>Ditrysia</taxon>
        <taxon>Tortricoidea</taxon>
        <taxon>Tortricidae</taxon>
        <taxon>Olethreutinae</taxon>
        <taxon>Grapholitini</taxon>
        <taxon>Cydia</taxon>
    </lineage>
</organism>
<feature type="transmembrane region" description="Helical" evidence="10">
    <location>
        <begin position="49"/>
        <end position="68"/>
    </location>
</feature>
<keyword evidence="4 10" id="KW-0812">Transmembrane</keyword>
<name>H9A5M3_CYDPO</name>
<dbReference type="InterPro" id="IPR004117">
    <property type="entry name" value="7tm6_olfct_rcpt"/>
</dbReference>
<evidence type="ECO:0000256" key="1">
    <source>
        <dbReference type="ARBA" id="ARBA00004651"/>
    </source>
</evidence>
<dbReference type="AlphaFoldDB" id="H9A5M3"/>
<keyword evidence="7 10" id="KW-0472">Membrane</keyword>
<evidence type="ECO:0000256" key="3">
    <source>
        <dbReference type="ARBA" id="ARBA00022606"/>
    </source>
</evidence>
<sequence>MFSYENEDSQITSPKDLSYIKQVATTLNRVASWPVLESKNKKYTFHVKWNIICFLFMSIIFILQIWYIRCNISTTSFVIMGHNYITLAMNIICLQRLTMPWMAEYRQVIKEFLENIHLFHLKDKSEYANKIYKKIEKICYIFTVFVHIQLYCGILLFNVTPTYKNFRAGMYGSNKPVNATYETAVYISLPFDYVTDIKGHIFVGFMGWSSTCIGSTSFCLWHLLLSLIVFHLWGNLKILEHNLDNFPKPANHQMKSIGIAWYTEEESKMISTLIVELVNHHRNIMDFISKTSSAYSFFLLLNFSFYQIVGCIILLECSTLDTEALGNYAPLTVVLFQQLIQISVVFEILGSQSEKIIDAVYDLPWECMELKERKLVLFFLQNVQEPINLKACGMIPVGVQTMAAILKACCSYFIMLRTVTSTEEMT</sequence>
<reference evidence="11" key="1">
    <citation type="journal article" date="2012" name="PLoS ONE">
        <title>Putative Chemosensory Receptors of the Codling Moth, Cydia pomonella, Identified by Antennal Transcriptome Analysis.</title>
        <authorList>
            <person name="Bengtsson J.M."/>
            <person name="Trona F."/>
            <person name="Montagne N."/>
            <person name="Anfora G."/>
            <person name="Ignell R."/>
            <person name="Witzgall P."/>
            <person name="Jacquin-Joly E."/>
        </authorList>
    </citation>
    <scope>NUCLEOTIDE SEQUENCE</scope>
</reference>
<feature type="transmembrane region" description="Helical" evidence="10">
    <location>
        <begin position="294"/>
        <end position="315"/>
    </location>
</feature>
<keyword evidence="9 10" id="KW-0807">Transducer</keyword>
<dbReference type="GO" id="GO:0005549">
    <property type="term" value="F:odorant binding"/>
    <property type="evidence" value="ECO:0007669"/>
    <property type="project" value="InterPro"/>
</dbReference>
<proteinExistence type="evidence at transcript level"/>
<evidence type="ECO:0000313" key="11">
    <source>
        <dbReference type="EMBL" id="AFC91713.2"/>
    </source>
</evidence>
<gene>
    <name evidence="11" type="primary">OR3</name>
</gene>
<keyword evidence="5 10" id="KW-0552">Olfaction</keyword>
<evidence type="ECO:0000256" key="2">
    <source>
        <dbReference type="ARBA" id="ARBA00022475"/>
    </source>
</evidence>
<evidence type="ECO:0000256" key="7">
    <source>
        <dbReference type="ARBA" id="ARBA00023136"/>
    </source>
</evidence>
<dbReference type="GO" id="GO:0004984">
    <property type="term" value="F:olfactory receptor activity"/>
    <property type="evidence" value="ECO:0007669"/>
    <property type="project" value="InterPro"/>
</dbReference>
<evidence type="ECO:0000256" key="6">
    <source>
        <dbReference type="ARBA" id="ARBA00022989"/>
    </source>
</evidence>
<feature type="transmembrane region" description="Helical" evidence="10">
    <location>
        <begin position="138"/>
        <end position="157"/>
    </location>
</feature>
<keyword evidence="2" id="KW-1003">Cell membrane</keyword>
<keyword evidence="8 10" id="KW-0675">Receptor</keyword>
<protein>
    <recommendedName>
        <fullName evidence="10">Odorant receptor</fullName>
    </recommendedName>
</protein>
<dbReference type="EMBL" id="KJ420588">
    <property type="protein sequence ID" value="AFC91713.2"/>
    <property type="molecule type" value="mRNA"/>
</dbReference>
<dbReference type="PANTHER" id="PTHR21137:SF35">
    <property type="entry name" value="ODORANT RECEPTOR 19A-RELATED"/>
    <property type="match status" value="1"/>
</dbReference>
<reference evidence="11" key="2">
    <citation type="journal article" date="2014" name="Front Ecol Evol">
        <title>A predicted sex pheromone receptor of codling moth Cydia pomonella detects the plant volatile pear ester.</title>
        <authorList>
            <person name="Bengtsson J.M."/>
            <person name="Gonzalez F."/>
            <person name="Cattaneo A.M."/>
            <person name="Montagne N."/>
            <person name="Walker W.B."/>
            <person name="Bengtsson M."/>
            <person name="Anfora G."/>
            <person name="Ignell R."/>
            <person name="Jacquin-Joly E."/>
            <person name="Witzgall P."/>
        </authorList>
    </citation>
    <scope>NUCLEOTIDE SEQUENCE</scope>
</reference>
<dbReference type="GO" id="GO:0007165">
    <property type="term" value="P:signal transduction"/>
    <property type="evidence" value="ECO:0007669"/>
    <property type="project" value="UniProtKB-KW"/>
</dbReference>
<comment type="subcellular location">
    <subcellularLocation>
        <location evidence="1 10">Cell membrane</location>
        <topology evidence="1 10">Multi-pass membrane protein</topology>
    </subcellularLocation>
</comment>
<keyword evidence="6 10" id="KW-1133">Transmembrane helix</keyword>
<comment type="caution">
    <text evidence="10">Lacks conserved residue(s) required for the propagation of feature annotation.</text>
</comment>
<feature type="transmembrane region" description="Helical" evidence="10">
    <location>
        <begin position="74"/>
        <end position="94"/>
    </location>
</feature>
<comment type="similarity">
    <text evidence="10">Belongs to the insect chemoreceptor superfamily. Heteromeric odorant receptor channel (TC 1.A.69) family.</text>
</comment>
<evidence type="ECO:0000256" key="8">
    <source>
        <dbReference type="ARBA" id="ARBA00023170"/>
    </source>
</evidence>
<evidence type="ECO:0000256" key="10">
    <source>
        <dbReference type="RuleBase" id="RU351113"/>
    </source>
</evidence>
<dbReference type="PANTHER" id="PTHR21137">
    <property type="entry name" value="ODORANT RECEPTOR"/>
    <property type="match status" value="1"/>
</dbReference>
<accession>H9A5M3</accession>
<evidence type="ECO:0000256" key="9">
    <source>
        <dbReference type="ARBA" id="ARBA00023224"/>
    </source>
</evidence>